<dbReference type="RefSeq" id="XP_033383293.1">
    <property type="nucleotide sequence ID" value="XM_033532154.1"/>
</dbReference>
<evidence type="ECO:0000313" key="2">
    <source>
        <dbReference type="EMBL" id="KAF2014954.1"/>
    </source>
</evidence>
<organism evidence="2 3">
    <name type="scientific">Aaosphaeria arxii CBS 175.79</name>
    <dbReference type="NCBI Taxonomy" id="1450172"/>
    <lineage>
        <taxon>Eukaryota</taxon>
        <taxon>Fungi</taxon>
        <taxon>Dikarya</taxon>
        <taxon>Ascomycota</taxon>
        <taxon>Pezizomycotina</taxon>
        <taxon>Dothideomycetes</taxon>
        <taxon>Pleosporomycetidae</taxon>
        <taxon>Pleosporales</taxon>
        <taxon>Pleosporales incertae sedis</taxon>
        <taxon>Aaosphaeria</taxon>
    </lineage>
</organism>
<dbReference type="AlphaFoldDB" id="A0A6A5XRM3"/>
<feature type="chain" id="PRO_5025415366" description="AA1-like domain-containing protein" evidence="1">
    <location>
        <begin position="20"/>
        <end position="177"/>
    </location>
</feature>
<dbReference type="Proteomes" id="UP000799778">
    <property type="component" value="Unassembled WGS sequence"/>
</dbReference>
<dbReference type="GeneID" id="54289551"/>
<evidence type="ECO:0008006" key="4">
    <source>
        <dbReference type="Google" id="ProtNLM"/>
    </source>
</evidence>
<keyword evidence="3" id="KW-1185">Reference proteome</keyword>
<proteinExistence type="predicted"/>
<name>A0A6A5XRM3_9PLEO</name>
<protein>
    <recommendedName>
        <fullName evidence="4">AA1-like domain-containing protein</fullName>
    </recommendedName>
</protein>
<evidence type="ECO:0000313" key="3">
    <source>
        <dbReference type="Proteomes" id="UP000799778"/>
    </source>
</evidence>
<keyword evidence="1" id="KW-0732">Signal</keyword>
<feature type="signal peptide" evidence="1">
    <location>
        <begin position="1"/>
        <end position="19"/>
    </location>
</feature>
<dbReference type="EMBL" id="ML978070">
    <property type="protein sequence ID" value="KAF2014954.1"/>
    <property type="molecule type" value="Genomic_DNA"/>
</dbReference>
<accession>A0A6A5XRM3</accession>
<gene>
    <name evidence="2" type="ORF">BU24DRAFT_463688</name>
</gene>
<reference evidence="2" key="1">
    <citation type="journal article" date="2020" name="Stud. Mycol.">
        <title>101 Dothideomycetes genomes: a test case for predicting lifestyles and emergence of pathogens.</title>
        <authorList>
            <person name="Haridas S."/>
            <person name="Albert R."/>
            <person name="Binder M."/>
            <person name="Bloem J."/>
            <person name="Labutti K."/>
            <person name="Salamov A."/>
            <person name="Andreopoulos B."/>
            <person name="Baker S."/>
            <person name="Barry K."/>
            <person name="Bills G."/>
            <person name="Bluhm B."/>
            <person name="Cannon C."/>
            <person name="Castanera R."/>
            <person name="Culley D."/>
            <person name="Daum C."/>
            <person name="Ezra D."/>
            <person name="Gonzalez J."/>
            <person name="Henrissat B."/>
            <person name="Kuo A."/>
            <person name="Liang C."/>
            <person name="Lipzen A."/>
            <person name="Lutzoni F."/>
            <person name="Magnuson J."/>
            <person name="Mondo S."/>
            <person name="Nolan M."/>
            <person name="Ohm R."/>
            <person name="Pangilinan J."/>
            <person name="Park H.-J."/>
            <person name="Ramirez L."/>
            <person name="Alfaro M."/>
            <person name="Sun H."/>
            <person name="Tritt A."/>
            <person name="Yoshinaga Y."/>
            <person name="Zwiers L.-H."/>
            <person name="Turgeon B."/>
            <person name="Goodwin S."/>
            <person name="Spatafora J."/>
            <person name="Crous P."/>
            <person name="Grigoriev I."/>
        </authorList>
    </citation>
    <scope>NUCLEOTIDE SEQUENCE</scope>
    <source>
        <strain evidence="2">CBS 175.79</strain>
    </source>
</reference>
<evidence type="ECO:0000256" key="1">
    <source>
        <dbReference type="SAM" id="SignalP"/>
    </source>
</evidence>
<sequence length="177" mass="19118">MLQTLTTTALLLLIPLIHAQQPLQYPRCLDPSTHKPSWILTNLNTLSSPNSPDSKISFGIFNNLHPYFLSCSGSGSNSQQTSWPCINLANGSPANEVTFNYTPTKDGLAMLNIEQSWMCWVDDSTLATYRAIGKGSPKLDCVDLPFTDKGKVVNGVSVKQCGLTGVEIQADSVSAIA</sequence>